<dbReference type="Gene3D" id="3.40.50.300">
    <property type="entry name" value="P-loop containing nucleotide triphosphate hydrolases"/>
    <property type="match status" value="1"/>
</dbReference>
<keyword evidence="4" id="KW-1185">Reference proteome</keyword>
<comment type="similarity">
    <text evidence="1">Belongs to the TRAFAC class TrmE-Era-EngA-EngB-Septin-like GTPase superfamily. Septin GTPase family.</text>
</comment>
<accession>A0A367IMZ3</accession>
<name>A0A367IMZ3_RHIST</name>
<dbReference type="OrthoDB" id="5340910at2759"/>
<dbReference type="EMBL" id="PJQM01006823">
    <property type="protein sequence ID" value="RCH79039.1"/>
    <property type="molecule type" value="Genomic_DNA"/>
</dbReference>
<dbReference type="Proteomes" id="UP000253551">
    <property type="component" value="Unassembled WGS sequence"/>
</dbReference>
<proteinExistence type="inferred from homology"/>
<dbReference type="InterPro" id="IPR030379">
    <property type="entry name" value="G_SEPTIN_dom"/>
</dbReference>
<dbReference type="GO" id="GO:0005525">
    <property type="term" value="F:GTP binding"/>
    <property type="evidence" value="ECO:0007669"/>
    <property type="project" value="UniProtKB-KW"/>
</dbReference>
<keyword evidence="1" id="KW-0342">GTP-binding</keyword>
<dbReference type="Pfam" id="PF00735">
    <property type="entry name" value="Septin"/>
    <property type="match status" value="1"/>
</dbReference>
<feature type="non-terminal residue" evidence="3">
    <location>
        <position position="317"/>
    </location>
</feature>
<dbReference type="InterPro" id="IPR027417">
    <property type="entry name" value="P-loop_NTPase"/>
</dbReference>
<dbReference type="STRING" id="4846.A0A367IMZ3"/>
<protein>
    <submittedName>
        <fullName evidence="3">Septin 4</fullName>
    </submittedName>
</protein>
<dbReference type="PANTHER" id="PTHR18884">
    <property type="entry name" value="SEPTIN"/>
    <property type="match status" value="1"/>
</dbReference>
<dbReference type="AlphaFoldDB" id="A0A367IMZ3"/>
<evidence type="ECO:0000256" key="1">
    <source>
        <dbReference type="RuleBase" id="RU004560"/>
    </source>
</evidence>
<comment type="caution">
    <text evidence="3">The sequence shown here is derived from an EMBL/GenBank/DDBJ whole genome shotgun (WGS) entry which is preliminary data.</text>
</comment>
<organism evidence="3 4">
    <name type="scientific">Rhizopus stolonifer</name>
    <name type="common">Rhizopus nigricans</name>
    <dbReference type="NCBI Taxonomy" id="4846"/>
    <lineage>
        <taxon>Eukaryota</taxon>
        <taxon>Fungi</taxon>
        <taxon>Fungi incertae sedis</taxon>
        <taxon>Mucoromycota</taxon>
        <taxon>Mucoromycotina</taxon>
        <taxon>Mucoromycetes</taxon>
        <taxon>Mucorales</taxon>
        <taxon>Mucorineae</taxon>
        <taxon>Rhizopodaceae</taxon>
        <taxon>Rhizopus</taxon>
    </lineage>
</organism>
<evidence type="ECO:0000313" key="4">
    <source>
        <dbReference type="Proteomes" id="UP000253551"/>
    </source>
</evidence>
<sequence>MDDQSILSMEDSMMQTTKHQPVFRIIICGDSGIGKSALVQALTSTEIGGNISLEPIETYANNLCVIDTCGYGAMLRCKLIVPSSSSFNHQAEVVFHHVKSYIEAQFEKTNQLLNPVVKEEDRLMSVLQAASHCFTHVDICLYLIMGRLKPVDIEYMRTIHDVVNIVPVIIQTDLTLRPEQMTKQQTQVLDYLETNHIKHFKKLFVLDWSSTSRSFHGVLSLRQHLLQQHQHLLREATLQKFIVWKRQQASLIKKNKIRISQYVSDRRHNMEKELLIQEKKLRQEFETASRQKKMEFILREANQLLVAENEAQFTTRE</sequence>
<gene>
    <name evidence="3" type="primary">SEPT7</name>
    <name evidence="3" type="ORF">CU098_004478</name>
</gene>
<evidence type="ECO:0000259" key="2">
    <source>
        <dbReference type="Pfam" id="PF00735"/>
    </source>
</evidence>
<reference evidence="3 4" key="1">
    <citation type="journal article" date="2018" name="G3 (Bethesda)">
        <title>Phylogenetic and Phylogenomic Definition of Rhizopus Species.</title>
        <authorList>
            <person name="Gryganskyi A.P."/>
            <person name="Golan J."/>
            <person name="Dolatabadi S."/>
            <person name="Mondo S."/>
            <person name="Robb S."/>
            <person name="Idnurm A."/>
            <person name="Muszewska A."/>
            <person name="Steczkiewicz K."/>
            <person name="Masonjones S."/>
            <person name="Liao H.L."/>
            <person name="Gajdeczka M.T."/>
            <person name="Anike F."/>
            <person name="Vuek A."/>
            <person name="Anishchenko I.M."/>
            <person name="Voigt K."/>
            <person name="de Hoog G.S."/>
            <person name="Smith M.E."/>
            <person name="Heitman J."/>
            <person name="Vilgalys R."/>
            <person name="Stajich J.E."/>
        </authorList>
    </citation>
    <scope>NUCLEOTIDE SEQUENCE [LARGE SCALE GENOMIC DNA]</scope>
    <source>
        <strain evidence="3 4">LSU 92-RS-03</strain>
    </source>
</reference>
<evidence type="ECO:0000313" key="3">
    <source>
        <dbReference type="EMBL" id="RCH79039.1"/>
    </source>
</evidence>
<feature type="domain" description="Septin-type G" evidence="2">
    <location>
        <begin position="23"/>
        <end position="201"/>
    </location>
</feature>
<dbReference type="SUPFAM" id="SSF52540">
    <property type="entry name" value="P-loop containing nucleoside triphosphate hydrolases"/>
    <property type="match status" value="1"/>
</dbReference>
<keyword evidence="1" id="KW-0547">Nucleotide-binding</keyword>